<evidence type="ECO:0000313" key="3">
    <source>
        <dbReference type="Proteomes" id="UP000030744"/>
    </source>
</evidence>
<gene>
    <name evidence="2" type="ORF">EMH_0065600</name>
</gene>
<dbReference type="AlphaFoldDB" id="U6K0N2"/>
<reference evidence="2" key="1">
    <citation type="submission" date="2013-10" db="EMBL/GenBank/DDBJ databases">
        <title>Genomic analysis of the causative agents of coccidiosis in chickens.</title>
        <authorList>
            <person name="Reid A.J."/>
            <person name="Blake D."/>
            <person name="Billington K."/>
            <person name="Browne H."/>
            <person name="Dunn M."/>
            <person name="Hung S."/>
            <person name="Kawahara F."/>
            <person name="Miranda-Saavedra D."/>
            <person name="Mourier T."/>
            <person name="Nagra H."/>
            <person name="Otto T.D."/>
            <person name="Rawlings N."/>
            <person name="Sanchez A."/>
            <person name="Sanders M."/>
            <person name="Subramaniam C."/>
            <person name="Tay Y."/>
            <person name="Dear P."/>
            <person name="Doerig C."/>
            <person name="Gruber A."/>
            <person name="Parkinson J."/>
            <person name="Shirley M."/>
            <person name="Wan K.L."/>
            <person name="Berriman M."/>
            <person name="Tomley F."/>
            <person name="Pain A."/>
        </authorList>
    </citation>
    <scope>NUCLEOTIDE SEQUENCE [LARGE SCALE GENOMIC DNA]</scope>
    <source>
        <strain evidence="2">Houghton</strain>
    </source>
</reference>
<sequence length="63" mass="6198">MSPGVSSSKEAADEERALQMSPGVSSSKEAAGARYGDDCSALSSSSSSSSSTGTTPSQLTPPV</sequence>
<feature type="compositionally biased region" description="Polar residues" evidence="1">
    <location>
        <begin position="52"/>
        <end position="63"/>
    </location>
</feature>
<dbReference type="Proteomes" id="UP000030744">
    <property type="component" value="Unassembled WGS sequence"/>
</dbReference>
<reference evidence="2" key="2">
    <citation type="submission" date="2013-10" db="EMBL/GenBank/DDBJ databases">
        <authorList>
            <person name="Aslett M."/>
        </authorList>
    </citation>
    <scope>NUCLEOTIDE SEQUENCE [LARGE SCALE GENOMIC DNA]</scope>
    <source>
        <strain evidence="2">Houghton</strain>
    </source>
</reference>
<feature type="region of interest" description="Disordered" evidence="1">
    <location>
        <begin position="1"/>
        <end position="63"/>
    </location>
</feature>
<proteinExistence type="predicted"/>
<organism evidence="2 3">
    <name type="scientific">Eimeria mitis</name>
    <dbReference type="NCBI Taxonomy" id="44415"/>
    <lineage>
        <taxon>Eukaryota</taxon>
        <taxon>Sar</taxon>
        <taxon>Alveolata</taxon>
        <taxon>Apicomplexa</taxon>
        <taxon>Conoidasida</taxon>
        <taxon>Coccidia</taxon>
        <taxon>Eucoccidiorida</taxon>
        <taxon>Eimeriorina</taxon>
        <taxon>Eimeriidae</taxon>
        <taxon>Eimeria</taxon>
    </lineage>
</organism>
<protein>
    <submittedName>
        <fullName evidence="2">Uncharacterized protein</fullName>
    </submittedName>
</protein>
<accession>U6K0N2</accession>
<evidence type="ECO:0000313" key="2">
    <source>
        <dbReference type="EMBL" id="CDJ31305.1"/>
    </source>
</evidence>
<keyword evidence="3" id="KW-1185">Reference proteome</keyword>
<dbReference type="VEuPathDB" id="ToxoDB:EMH_0065600"/>
<dbReference type="EMBL" id="HG683170">
    <property type="protein sequence ID" value="CDJ31305.1"/>
    <property type="molecule type" value="Genomic_DNA"/>
</dbReference>
<dbReference type="RefSeq" id="XP_013353870.1">
    <property type="nucleotide sequence ID" value="XM_013498416.1"/>
</dbReference>
<evidence type="ECO:0000256" key="1">
    <source>
        <dbReference type="SAM" id="MobiDB-lite"/>
    </source>
</evidence>
<name>U6K0N2_9EIME</name>
<dbReference type="GeneID" id="25381127"/>